<sequence length="70" mass="7601">MRHVVPSEGGSHHGDLGARQGNLADLSAQFPAKLLHHGPVLPRDGHRDREHLGAPGALDHRSAHILYHLI</sequence>
<gene>
    <name evidence="2" type="ORF">SDC9_209117</name>
</gene>
<feature type="compositionally biased region" description="Basic and acidic residues" evidence="1">
    <location>
        <begin position="43"/>
        <end position="57"/>
    </location>
</feature>
<dbReference type="AlphaFoldDB" id="A0A645JCJ4"/>
<protein>
    <submittedName>
        <fullName evidence="2">Uncharacterized protein</fullName>
    </submittedName>
</protein>
<proteinExistence type="predicted"/>
<reference evidence="2" key="1">
    <citation type="submission" date="2019-08" db="EMBL/GenBank/DDBJ databases">
        <authorList>
            <person name="Kucharzyk K."/>
            <person name="Murdoch R.W."/>
            <person name="Higgins S."/>
            <person name="Loffler F."/>
        </authorList>
    </citation>
    <scope>NUCLEOTIDE SEQUENCE</scope>
</reference>
<accession>A0A645JCJ4</accession>
<dbReference type="EMBL" id="VSSQ01137915">
    <property type="protein sequence ID" value="MPN61381.1"/>
    <property type="molecule type" value="Genomic_DNA"/>
</dbReference>
<organism evidence="2">
    <name type="scientific">bioreactor metagenome</name>
    <dbReference type="NCBI Taxonomy" id="1076179"/>
    <lineage>
        <taxon>unclassified sequences</taxon>
        <taxon>metagenomes</taxon>
        <taxon>ecological metagenomes</taxon>
    </lineage>
</organism>
<evidence type="ECO:0000313" key="2">
    <source>
        <dbReference type="EMBL" id="MPN61381.1"/>
    </source>
</evidence>
<name>A0A645JCJ4_9ZZZZ</name>
<feature type="region of interest" description="Disordered" evidence="1">
    <location>
        <begin position="37"/>
        <end position="57"/>
    </location>
</feature>
<feature type="region of interest" description="Disordered" evidence="1">
    <location>
        <begin position="1"/>
        <end position="23"/>
    </location>
</feature>
<comment type="caution">
    <text evidence="2">The sequence shown here is derived from an EMBL/GenBank/DDBJ whole genome shotgun (WGS) entry which is preliminary data.</text>
</comment>
<evidence type="ECO:0000256" key="1">
    <source>
        <dbReference type="SAM" id="MobiDB-lite"/>
    </source>
</evidence>